<gene>
    <name evidence="1" type="ORF">SAMN05421872_102169</name>
</gene>
<dbReference type="RefSeq" id="WP_090851274.1">
    <property type="nucleotide sequence ID" value="NZ_FMZM01000002.1"/>
</dbReference>
<proteinExistence type="predicted"/>
<sequence>MRDRFSGAIAGVGTTSGVRVVVGRWPTSPYGAFADAMVETATGHRVLLAPSREVADFVAATYSFDEVRVEPFAVTDAWSVRSDSLELDLVVGGTTALGRLLRLVPRRIATAPWWCTVTDPVARVVLRGVRTRGSAGGGRREYYGATGVRRLTAARGAFDGVDLGTLAPVDPPPRFGFSSTPRRPSVTDVVTTVVSPAPPAAPSR</sequence>
<organism evidence="1 2">
    <name type="scientific">Nocardioides lianchengensis</name>
    <dbReference type="NCBI Taxonomy" id="1045774"/>
    <lineage>
        <taxon>Bacteria</taxon>
        <taxon>Bacillati</taxon>
        <taxon>Actinomycetota</taxon>
        <taxon>Actinomycetes</taxon>
        <taxon>Propionibacteriales</taxon>
        <taxon>Nocardioidaceae</taxon>
        <taxon>Nocardioides</taxon>
    </lineage>
</organism>
<evidence type="ECO:0000313" key="2">
    <source>
        <dbReference type="Proteomes" id="UP000199034"/>
    </source>
</evidence>
<evidence type="ECO:0000313" key="1">
    <source>
        <dbReference type="EMBL" id="SDC39946.1"/>
    </source>
</evidence>
<dbReference type="OrthoDB" id="3571220at2"/>
<name>A0A1G6LBF2_9ACTN</name>
<reference evidence="1 2" key="1">
    <citation type="submission" date="2016-10" db="EMBL/GenBank/DDBJ databases">
        <authorList>
            <person name="de Groot N.N."/>
        </authorList>
    </citation>
    <scope>NUCLEOTIDE SEQUENCE [LARGE SCALE GENOMIC DNA]</scope>
    <source>
        <strain evidence="1 2">CGMCC 4.6858</strain>
    </source>
</reference>
<accession>A0A1G6LBF2</accession>
<keyword evidence="2" id="KW-1185">Reference proteome</keyword>
<dbReference type="AlphaFoldDB" id="A0A1G6LBF2"/>
<dbReference type="EMBL" id="FMZM01000002">
    <property type="protein sequence ID" value="SDC39946.1"/>
    <property type="molecule type" value="Genomic_DNA"/>
</dbReference>
<dbReference type="STRING" id="1045774.SAMN05421872_102169"/>
<protein>
    <submittedName>
        <fullName evidence="1">Uncharacterized protein</fullName>
    </submittedName>
</protein>
<dbReference type="Proteomes" id="UP000199034">
    <property type="component" value="Unassembled WGS sequence"/>
</dbReference>